<proteinExistence type="inferred from homology"/>
<evidence type="ECO:0000256" key="5">
    <source>
        <dbReference type="ARBA" id="ARBA00022516"/>
    </source>
</evidence>
<evidence type="ECO:0000256" key="12">
    <source>
        <dbReference type="ARBA" id="ARBA00029757"/>
    </source>
</evidence>
<comment type="catalytic activity">
    <reaction evidence="13">
        <text>a lipid A disaccharide + ATP = a lipid IVA + ADP + H(+)</text>
        <dbReference type="Rhea" id="RHEA:67840"/>
        <dbReference type="ChEBI" id="CHEBI:15378"/>
        <dbReference type="ChEBI" id="CHEBI:30616"/>
        <dbReference type="ChEBI" id="CHEBI:176343"/>
        <dbReference type="ChEBI" id="CHEBI:176425"/>
        <dbReference type="ChEBI" id="CHEBI:456216"/>
        <dbReference type="EC" id="2.7.1.130"/>
    </reaction>
</comment>
<evidence type="ECO:0000256" key="11">
    <source>
        <dbReference type="ARBA" id="ARBA00023098"/>
    </source>
</evidence>
<evidence type="ECO:0000256" key="9">
    <source>
        <dbReference type="ARBA" id="ARBA00022777"/>
    </source>
</evidence>
<dbReference type="AlphaFoldDB" id="A0A179DC38"/>
<dbReference type="EC" id="2.7.1.130" evidence="3 13"/>
<reference evidence="14 15" key="1">
    <citation type="submission" date="2016-04" db="EMBL/GenBank/DDBJ databases">
        <authorList>
            <person name="Evans L.H."/>
            <person name="Alamgir A."/>
            <person name="Owens N."/>
            <person name="Weber N.D."/>
            <person name="Virtaneva K."/>
            <person name="Barbian K."/>
            <person name="Babar A."/>
            <person name="Rosenke K."/>
        </authorList>
    </citation>
    <scope>NUCLEOTIDE SEQUENCE [LARGE SCALE GENOMIC DNA]</scope>
    <source>
        <strain evidence="14 15">CCM 8644</strain>
    </source>
</reference>
<keyword evidence="7 13" id="KW-0808">Transferase</keyword>
<dbReference type="GO" id="GO:0005886">
    <property type="term" value="C:plasma membrane"/>
    <property type="evidence" value="ECO:0007669"/>
    <property type="project" value="TreeGrafter"/>
</dbReference>
<sequence>MKIFRLLLFPFSLLYGIIIFFRNKLYDWNIFKSTSFDIPIISVGNLEVGGSGKTPMVEYLILLLKNDFNLSTLSRGYGRKTKGFRWVKPDDDALETGDEPLQIAKKYKDINVAVCEDRVFGINKIKQTNDLILMDDAFQHRAVKPGLSILLFDYHQIQKPKLLLPAGDYREDFCERKRANIIVVTKCPPNLSSAKRQKIKAHIKPFEHQELFFSFIKYDEQLQKISSFDKLNIAQITAETTVILLTGIAKTEPLITEIKKYTPKIIHHAYADHHVFTQKNMLKLATDFNELKSVKKIIITTEKDAVRLNTTQFDNILKDLPIYKLPITVGFINNQQEEFNKSIKNYAKQYI</sequence>
<dbReference type="PANTHER" id="PTHR42724">
    <property type="entry name" value="TETRAACYLDISACCHARIDE 4'-KINASE"/>
    <property type="match status" value="1"/>
</dbReference>
<dbReference type="OrthoDB" id="9766423at2"/>
<evidence type="ECO:0000256" key="3">
    <source>
        <dbReference type="ARBA" id="ARBA00012071"/>
    </source>
</evidence>
<keyword evidence="8 13" id="KW-0547">Nucleotide-binding</keyword>
<evidence type="ECO:0000256" key="4">
    <source>
        <dbReference type="ARBA" id="ARBA00016436"/>
    </source>
</evidence>
<comment type="pathway">
    <text evidence="2 13">Glycolipid biosynthesis; lipid IV(A) biosynthesis; lipid IV(A) from (3R)-3-hydroxytetradecanoyl-[acyl-carrier-protein] and UDP-N-acetyl-alpha-D-glucosamine: step 6/6.</text>
</comment>
<evidence type="ECO:0000313" key="15">
    <source>
        <dbReference type="Proteomes" id="UP000078459"/>
    </source>
</evidence>
<dbReference type="GO" id="GO:0009244">
    <property type="term" value="P:lipopolysaccharide core region biosynthetic process"/>
    <property type="evidence" value="ECO:0007669"/>
    <property type="project" value="TreeGrafter"/>
</dbReference>
<evidence type="ECO:0000256" key="10">
    <source>
        <dbReference type="ARBA" id="ARBA00022840"/>
    </source>
</evidence>
<dbReference type="RefSeq" id="WP_068823653.1">
    <property type="nucleotide sequence ID" value="NZ_LWHJ01000031.1"/>
</dbReference>
<comment type="similarity">
    <text evidence="13">Belongs to the LpxK family.</text>
</comment>
<dbReference type="InterPro" id="IPR003758">
    <property type="entry name" value="LpxK"/>
</dbReference>
<dbReference type="EMBL" id="LWHJ01000031">
    <property type="protein sequence ID" value="OAQ38260.1"/>
    <property type="molecule type" value="Genomic_DNA"/>
</dbReference>
<evidence type="ECO:0000256" key="8">
    <source>
        <dbReference type="ARBA" id="ARBA00022741"/>
    </source>
</evidence>
<dbReference type="NCBIfam" id="TIGR00682">
    <property type="entry name" value="lpxK"/>
    <property type="match status" value="1"/>
</dbReference>
<keyword evidence="11 13" id="KW-0443">Lipid metabolism</keyword>
<dbReference type="STRING" id="1826909.A5893_15830"/>
<evidence type="ECO:0000313" key="14">
    <source>
        <dbReference type="EMBL" id="OAQ38260.1"/>
    </source>
</evidence>
<accession>A0A179DC38</accession>
<dbReference type="GO" id="GO:0009029">
    <property type="term" value="F:lipid-A 4'-kinase activity"/>
    <property type="evidence" value="ECO:0007669"/>
    <property type="project" value="UniProtKB-UniRule"/>
</dbReference>
<dbReference type="UniPathway" id="UPA00359">
    <property type="reaction ID" value="UER00482"/>
</dbReference>
<evidence type="ECO:0000256" key="1">
    <source>
        <dbReference type="ARBA" id="ARBA00002274"/>
    </source>
</evidence>
<dbReference type="Pfam" id="PF02606">
    <property type="entry name" value="LpxK"/>
    <property type="match status" value="1"/>
</dbReference>
<comment type="caution">
    <text evidence="14">The sequence shown here is derived from an EMBL/GenBank/DDBJ whole genome shotgun (WGS) entry which is preliminary data.</text>
</comment>
<dbReference type="PANTHER" id="PTHR42724:SF1">
    <property type="entry name" value="TETRAACYLDISACCHARIDE 4'-KINASE, MITOCHONDRIAL-RELATED"/>
    <property type="match status" value="1"/>
</dbReference>
<dbReference type="SUPFAM" id="SSF52540">
    <property type="entry name" value="P-loop containing nucleoside triphosphate hydrolases"/>
    <property type="match status" value="1"/>
</dbReference>
<organism evidence="14 15">
    <name type="scientific">Pedobacter psychrophilus</name>
    <dbReference type="NCBI Taxonomy" id="1826909"/>
    <lineage>
        <taxon>Bacteria</taxon>
        <taxon>Pseudomonadati</taxon>
        <taxon>Bacteroidota</taxon>
        <taxon>Sphingobacteriia</taxon>
        <taxon>Sphingobacteriales</taxon>
        <taxon>Sphingobacteriaceae</taxon>
        <taxon>Pedobacter</taxon>
    </lineage>
</organism>
<keyword evidence="15" id="KW-1185">Reference proteome</keyword>
<keyword evidence="6 13" id="KW-0441">Lipid A biosynthesis</keyword>
<gene>
    <name evidence="13" type="primary">lpxK</name>
    <name evidence="14" type="ORF">A5893_15830</name>
</gene>
<evidence type="ECO:0000256" key="13">
    <source>
        <dbReference type="HAMAP-Rule" id="MF_00409"/>
    </source>
</evidence>
<evidence type="ECO:0000256" key="6">
    <source>
        <dbReference type="ARBA" id="ARBA00022556"/>
    </source>
</evidence>
<reference evidence="14 15" key="2">
    <citation type="submission" date="2016-06" db="EMBL/GenBank/DDBJ databases">
        <title>Pedobacter psychrophilus sp. nov., isolated from Antarctic fragmentary rock.</title>
        <authorList>
            <person name="Svec P."/>
        </authorList>
    </citation>
    <scope>NUCLEOTIDE SEQUENCE [LARGE SCALE GENOMIC DNA]</scope>
    <source>
        <strain evidence="14 15">CCM 8644</strain>
    </source>
</reference>
<comment type="function">
    <text evidence="1 13">Transfers the gamma-phosphate of ATP to the 4'-position of a tetraacyldisaccharide 1-phosphate intermediate (termed DS-1-P) to form tetraacyldisaccharide 1,4'-bis-phosphate (lipid IVA).</text>
</comment>
<feature type="binding site" evidence="13">
    <location>
        <begin position="47"/>
        <end position="54"/>
    </location>
    <ligand>
        <name>ATP</name>
        <dbReference type="ChEBI" id="CHEBI:30616"/>
    </ligand>
</feature>
<protein>
    <recommendedName>
        <fullName evidence="4 13">Tetraacyldisaccharide 4'-kinase</fullName>
        <ecNumber evidence="3 13">2.7.1.130</ecNumber>
    </recommendedName>
    <alternativeName>
        <fullName evidence="12 13">Lipid A 4'-kinase</fullName>
    </alternativeName>
</protein>
<dbReference type="GO" id="GO:0009245">
    <property type="term" value="P:lipid A biosynthetic process"/>
    <property type="evidence" value="ECO:0007669"/>
    <property type="project" value="UniProtKB-UniRule"/>
</dbReference>
<name>A0A179DC38_9SPHI</name>
<keyword evidence="10 13" id="KW-0067">ATP-binding</keyword>
<keyword evidence="5 13" id="KW-0444">Lipid biosynthesis</keyword>
<evidence type="ECO:0000256" key="7">
    <source>
        <dbReference type="ARBA" id="ARBA00022679"/>
    </source>
</evidence>
<evidence type="ECO:0000256" key="2">
    <source>
        <dbReference type="ARBA" id="ARBA00004870"/>
    </source>
</evidence>
<dbReference type="HAMAP" id="MF_00409">
    <property type="entry name" value="LpxK"/>
    <property type="match status" value="1"/>
</dbReference>
<dbReference type="InterPro" id="IPR027417">
    <property type="entry name" value="P-loop_NTPase"/>
</dbReference>
<dbReference type="GO" id="GO:0005524">
    <property type="term" value="F:ATP binding"/>
    <property type="evidence" value="ECO:0007669"/>
    <property type="project" value="UniProtKB-UniRule"/>
</dbReference>
<keyword evidence="9 13" id="KW-0418">Kinase</keyword>
<dbReference type="Proteomes" id="UP000078459">
    <property type="component" value="Unassembled WGS sequence"/>
</dbReference>